<accession>A0A2N9J6K2</accession>
<keyword evidence="1" id="KW-1133">Transmembrane helix</keyword>
<gene>
    <name evidence="2" type="ORF">FSB_LOCUS59863</name>
</gene>
<feature type="transmembrane region" description="Helical" evidence="1">
    <location>
        <begin position="134"/>
        <end position="149"/>
    </location>
</feature>
<evidence type="ECO:0000256" key="1">
    <source>
        <dbReference type="SAM" id="Phobius"/>
    </source>
</evidence>
<proteinExistence type="predicted"/>
<evidence type="ECO:0000313" key="2">
    <source>
        <dbReference type="EMBL" id="SPD31981.1"/>
    </source>
</evidence>
<reference evidence="2" key="1">
    <citation type="submission" date="2018-02" db="EMBL/GenBank/DDBJ databases">
        <authorList>
            <person name="Cohen D.B."/>
            <person name="Kent A.D."/>
        </authorList>
    </citation>
    <scope>NUCLEOTIDE SEQUENCE</scope>
</reference>
<protein>
    <submittedName>
        <fullName evidence="2">Uncharacterized protein</fullName>
    </submittedName>
</protein>
<sequence length="150" mass="16276">MGVFAIYVKCGLVGFQFWAWIESASLSLSHGFSLLNPWPLSLSHLTPHSQAPWPKLSSLPPLKAAPPPLMVVLSLGFSLLNPWPLSLSQAHGSLSLSPRLGQGHVMAVGFGGRLWVMEVVGMVGIWPWALVCEFWPWVLVVAVCLVIVGL</sequence>
<organism evidence="2">
    <name type="scientific">Fagus sylvatica</name>
    <name type="common">Beechnut</name>
    <dbReference type="NCBI Taxonomy" id="28930"/>
    <lineage>
        <taxon>Eukaryota</taxon>
        <taxon>Viridiplantae</taxon>
        <taxon>Streptophyta</taxon>
        <taxon>Embryophyta</taxon>
        <taxon>Tracheophyta</taxon>
        <taxon>Spermatophyta</taxon>
        <taxon>Magnoliopsida</taxon>
        <taxon>eudicotyledons</taxon>
        <taxon>Gunneridae</taxon>
        <taxon>Pentapetalae</taxon>
        <taxon>rosids</taxon>
        <taxon>fabids</taxon>
        <taxon>Fagales</taxon>
        <taxon>Fagaceae</taxon>
        <taxon>Fagus</taxon>
    </lineage>
</organism>
<keyword evidence="1" id="KW-0472">Membrane</keyword>
<name>A0A2N9J6K2_FAGSY</name>
<dbReference type="EMBL" id="OIVN01006383">
    <property type="protein sequence ID" value="SPD31981.1"/>
    <property type="molecule type" value="Genomic_DNA"/>
</dbReference>
<keyword evidence="1" id="KW-0812">Transmembrane</keyword>
<dbReference type="AlphaFoldDB" id="A0A2N9J6K2"/>